<dbReference type="GO" id="GO:0016787">
    <property type="term" value="F:hydrolase activity"/>
    <property type="evidence" value="ECO:0007669"/>
    <property type="project" value="UniProtKB-KW"/>
</dbReference>
<dbReference type="OrthoDB" id="408631at2759"/>
<sequence>MLSELLLLVSQFLFPIAAADSPTVSLEYGTFLGATDGNLTKFLGIPFARPTGRFELPRPPVQLHGLQNATIFGPACPQQALSPVPIVSFDNNHSSISEAYINSRAIGLFVDVYMPSTAQPSSKLSVLFWIYGGGYEVGSSADTDVRPTVERSIFLGEPVIIVVPNYRVSAFGFLAGQEVGDAGVTNLGLRDQIFALQWAKKYVSSFGGDPERIVIGGQSAGSISTALLLLSNKQNSGSLVSGSPGPAPTVADGQPYYDQLVVANNCTAASDTLDCLKRVPFDDFMATVNKTADLFSYRSLSLLWRPRVDGDVIVRNPPLSVAQGEFAKIPILSGDCDDEGTLFALSSTNVTTDSEFSDYVQSIYLPGGTSAEVAQIATLYPEDPVVGSPFDTGNANALTPEFKRIAAFEGDIFFLGPRRLFLEHASKTQNAWSWLNKRGKSTPYVGATHSSDMPMFFPADINAMPDTVAIDSLINFLNTLDPNESAAPKALRSRSNTTGVFWPKWQTASSEGSTSLLTFSDPAVVNVTADDFRADGIDFLNTLHVEGVTAIGL</sequence>
<gene>
    <name evidence="5" type="ORF">MSAN_00603100</name>
</gene>
<dbReference type="Gene3D" id="3.40.50.1820">
    <property type="entry name" value="alpha/beta hydrolase"/>
    <property type="match status" value="1"/>
</dbReference>
<name>A0A8H6ZAD6_9AGAR</name>
<dbReference type="Pfam" id="PF00135">
    <property type="entry name" value="COesterase"/>
    <property type="match status" value="1"/>
</dbReference>
<comment type="caution">
    <text evidence="5">The sequence shown here is derived from an EMBL/GenBank/DDBJ whole genome shotgun (WGS) entry which is preliminary data.</text>
</comment>
<reference evidence="5" key="1">
    <citation type="submission" date="2020-05" db="EMBL/GenBank/DDBJ databases">
        <title>Mycena genomes resolve the evolution of fungal bioluminescence.</title>
        <authorList>
            <person name="Tsai I.J."/>
        </authorList>
    </citation>
    <scope>NUCLEOTIDE SEQUENCE</scope>
    <source>
        <strain evidence="5">160909Yilan</strain>
    </source>
</reference>
<evidence type="ECO:0000259" key="4">
    <source>
        <dbReference type="Pfam" id="PF00135"/>
    </source>
</evidence>
<dbReference type="SUPFAM" id="SSF53474">
    <property type="entry name" value="alpha/beta-Hydrolases"/>
    <property type="match status" value="1"/>
</dbReference>
<protein>
    <recommendedName>
        <fullName evidence="3">Carboxylic ester hydrolase</fullName>
        <ecNumber evidence="3">3.1.1.-</ecNumber>
    </recommendedName>
</protein>
<keyword evidence="2 3" id="KW-0378">Hydrolase</keyword>
<feature type="chain" id="PRO_5034805359" description="Carboxylic ester hydrolase" evidence="3">
    <location>
        <begin position="20"/>
        <end position="553"/>
    </location>
</feature>
<evidence type="ECO:0000313" key="6">
    <source>
        <dbReference type="Proteomes" id="UP000623467"/>
    </source>
</evidence>
<dbReference type="EMBL" id="JACAZH010000003">
    <property type="protein sequence ID" value="KAF7373907.1"/>
    <property type="molecule type" value="Genomic_DNA"/>
</dbReference>
<keyword evidence="6" id="KW-1185">Reference proteome</keyword>
<comment type="similarity">
    <text evidence="1 3">Belongs to the type-B carboxylesterase/lipase family.</text>
</comment>
<evidence type="ECO:0000256" key="2">
    <source>
        <dbReference type="ARBA" id="ARBA00022801"/>
    </source>
</evidence>
<dbReference type="PANTHER" id="PTHR11559">
    <property type="entry name" value="CARBOXYLESTERASE"/>
    <property type="match status" value="1"/>
</dbReference>
<evidence type="ECO:0000256" key="1">
    <source>
        <dbReference type="ARBA" id="ARBA00005964"/>
    </source>
</evidence>
<evidence type="ECO:0000313" key="5">
    <source>
        <dbReference type="EMBL" id="KAF7373907.1"/>
    </source>
</evidence>
<organism evidence="5 6">
    <name type="scientific">Mycena sanguinolenta</name>
    <dbReference type="NCBI Taxonomy" id="230812"/>
    <lineage>
        <taxon>Eukaryota</taxon>
        <taxon>Fungi</taxon>
        <taxon>Dikarya</taxon>
        <taxon>Basidiomycota</taxon>
        <taxon>Agaricomycotina</taxon>
        <taxon>Agaricomycetes</taxon>
        <taxon>Agaricomycetidae</taxon>
        <taxon>Agaricales</taxon>
        <taxon>Marasmiineae</taxon>
        <taxon>Mycenaceae</taxon>
        <taxon>Mycena</taxon>
    </lineage>
</organism>
<evidence type="ECO:0000256" key="3">
    <source>
        <dbReference type="RuleBase" id="RU361235"/>
    </source>
</evidence>
<proteinExistence type="inferred from homology"/>
<dbReference type="EC" id="3.1.1.-" evidence="3"/>
<dbReference type="InterPro" id="IPR029058">
    <property type="entry name" value="AB_hydrolase_fold"/>
</dbReference>
<accession>A0A8H6ZAD6</accession>
<dbReference type="AlphaFoldDB" id="A0A8H6ZAD6"/>
<feature type="signal peptide" evidence="3">
    <location>
        <begin position="1"/>
        <end position="19"/>
    </location>
</feature>
<keyword evidence="3" id="KW-0732">Signal</keyword>
<dbReference type="InterPro" id="IPR019826">
    <property type="entry name" value="Carboxylesterase_B_AS"/>
</dbReference>
<dbReference type="InterPro" id="IPR002018">
    <property type="entry name" value="CarbesteraseB"/>
</dbReference>
<dbReference type="Proteomes" id="UP000623467">
    <property type="component" value="Unassembled WGS sequence"/>
</dbReference>
<feature type="domain" description="Carboxylesterase type B" evidence="4">
    <location>
        <begin position="21"/>
        <end position="490"/>
    </location>
</feature>
<dbReference type="PROSITE" id="PS00122">
    <property type="entry name" value="CARBOXYLESTERASE_B_1"/>
    <property type="match status" value="1"/>
</dbReference>
<dbReference type="InterPro" id="IPR050309">
    <property type="entry name" value="Type-B_Carboxylest/Lipase"/>
</dbReference>